<gene>
    <name evidence="2" type="primary">8232771</name>
    <name evidence="1" type="ORF">Phum_PHUM590760</name>
</gene>
<dbReference type="Proteomes" id="UP000009046">
    <property type="component" value="Unassembled WGS sequence"/>
</dbReference>
<keyword evidence="3" id="KW-1185">Reference proteome</keyword>
<organism>
    <name type="scientific">Pediculus humanus subsp. corporis</name>
    <name type="common">Body louse</name>
    <dbReference type="NCBI Taxonomy" id="121224"/>
    <lineage>
        <taxon>Eukaryota</taxon>
        <taxon>Metazoa</taxon>
        <taxon>Ecdysozoa</taxon>
        <taxon>Arthropoda</taxon>
        <taxon>Hexapoda</taxon>
        <taxon>Insecta</taxon>
        <taxon>Pterygota</taxon>
        <taxon>Neoptera</taxon>
        <taxon>Paraneoptera</taxon>
        <taxon>Psocodea</taxon>
        <taxon>Troctomorpha</taxon>
        <taxon>Phthiraptera</taxon>
        <taxon>Anoplura</taxon>
        <taxon>Pediculidae</taxon>
        <taxon>Pediculus</taxon>
    </lineage>
</organism>
<dbReference type="GeneID" id="8232771"/>
<dbReference type="HOGENOM" id="CLU_2906795_0_0_1"/>
<dbReference type="EMBL" id="AAZO01007199">
    <property type="status" value="NOT_ANNOTATED_CDS"/>
    <property type="molecule type" value="Genomic_DNA"/>
</dbReference>
<dbReference type="InParanoid" id="E0W2E3"/>
<reference evidence="1" key="1">
    <citation type="submission" date="2007-04" db="EMBL/GenBank/DDBJ databases">
        <title>Annotation of Pediculus humanus corporis strain USDA.</title>
        <authorList>
            <person name="Kirkness E."/>
            <person name="Hannick L."/>
            <person name="Hass B."/>
            <person name="Bruggner R."/>
            <person name="Lawson D."/>
            <person name="Bidwell S."/>
            <person name="Joardar V."/>
            <person name="Caler E."/>
            <person name="Walenz B."/>
            <person name="Inman J."/>
            <person name="Schobel S."/>
            <person name="Galinsky K."/>
            <person name="Amedeo P."/>
            <person name="Strausberg R."/>
        </authorList>
    </citation>
    <scope>NUCLEOTIDE SEQUENCE</scope>
    <source>
        <strain evidence="1">USDA</strain>
    </source>
</reference>
<evidence type="ECO:0000313" key="1">
    <source>
        <dbReference type="EMBL" id="EEB19799.1"/>
    </source>
</evidence>
<dbReference type="KEGG" id="phu:Phum_PHUM590760"/>
<protein>
    <submittedName>
        <fullName evidence="1 2">Uncharacterized protein</fullName>
    </submittedName>
</protein>
<reference evidence="2" key="3">
    <citation type="submission" date="2021-02" db="UniProtKB">
        <authorList>
            <consortium name="EnsemblMetazoa"/>
        </authorList>
    </citation>
    <scope>IDENTIFICATION</scope>
    <source>
        <strain evidence="2">USDA</strain>
    </source>
</reference>
<reference evidence="1" key="2">
    <citation type="submission" date="2007-04" db="EMBL/GenBank/DDBJ databases">
        <title>The genome of the human body louse.</title>
        <authorList>
            <consortium name="The Human Body Louse Genome Consortium"/>
            <person name="Kirkness E."/>
            <person name="Walenz B."/>
            <person name="Hass B."/>
            <person name="Bruggner R."/>
            <person name="Strausberg R."/>
        </authorList>
    </citation>
    <scope>NUCLEOTIDE SEQUENCE</scope>
    <source>
        <strain evidence="1">USDA</strain>
    </source>
</reference>
<evidence type="ECO:0000313" key="3">
    <source>
        <dbReference type="Proteomes" id="UP000009046"/>
    </source>
</evidence>
<accession>E0W2E3</accession>
<sequence length="62" mass="7249">MRLKKKLVEKRAEGDLLWFGKRNYGGLDERLMVRNSYQFLSVQAKQFDNDNKLITESGRGTV</sequence>
<dbReference type="VEuPathDB" id="VectorBase:PHUM590760"/>
<dbReference type="RefSeq" id="XP_002432537.1">
    <property type="nucleotide sequence ID" value="XM_002432492.1"/>
</dbReference>
<name>E0W2E3_PEDHC</name>
<proteinExistence type="predicted"/>
<dbReference type="EnsemblMetazoa" id="PHUM590760-RA">
    <property type="protein sequence ID" value="PHUM590760-PA"/>
    <property type="gene ID" value="PHUM590760"/>
</dbReference>
<dbReference type="CTD" id="8232771"/>
<evidence type="ECO:0000313" key="2">
    <source>
        <dbReference type="EnsemblMetazoa" id="PHUM590760-PA"/>
    </source>
</evidence>
<dbReference type="EMBL" id="DS235877">
    <property type="protein sequence ID" value="EEB19799.1"/>
    <property type="molecule type" value="Genomic_DNA"/>
</dbReference>
<dbReference type="AlphaFoldDB" id="E0W2E3"/>